<dbReference type="GO" id="GO:0005524">
    <property type="term" value="F:ATP binding"/>
    <property type="evidence" value="ECO:0007669"/>
    <property type="project" value="UniProtKB-KW"/>
</dbReference>
<dbReference type="SUPFAM" id="SSF56784">
    <property type="entry name" value="HAD-like"/>
    <property type="match status" value="1"/>
</dbReference>
<dbReference type="PANTHER" id="PTHR45630">
    <property type="entry name" value="CATION-TRANSPORTING ATPASE-RELATED"/>
    <property type="match status" value="1"/>
</dbReference>
<evidence type="ECO:0000256" key="4">
    <source>
        <dbReference type="ARBA" id="ARBA00022741"/>
    </source>
</evidence>
<dbReference type="EMBL" id="SNRW01020627">
    <property type="protein sequence ID" value="KAA6365279.1"/>
    <property type="molecule type" value="Genomic_DNA"/>
</dbReference>
<reference evidence="8 9" key="1">
    <citation type="submission" date="2019-03" db="EMBL/GenBank/DDBJ databases">
        <title>Single cell metagenomics reveals metabolic interactions within the superorganism composed of flagellate Streblomastix strix and complex community of Bacteroidetes bacteria on its surface.</title>
        <authorList>
            <person name="Treitli S.C."/>
            <person name="Kolisko M."/>
            <person name="Husnik F."/>
            <person name="Keeling P."/>
            <person name="Hampl V."/>
        </authorList>
    </citation>
    <scope>NUCLEOTIDE SEQUENCE [LARGE SCALE GENOMIC DNA]</scope>
    <source>
        <strain evidence="8">ST1C</strain>
    </source>
</reference>
<dbReference type="OrthoDB" id="48943at2759"/>
<keyword evidence="2" id="KW-0597">Phosphoprotein</keyword>
<evidence type="ECO:0000256" key="5">
    <source>
        <dbReference type="ARBA" id="ARBA00022840"/>
    </source>
</evidence>
<dbReference type="InterPro" id="IPR023214">
    <property type="entry name" value="HAD_sf"/>
</dbReference>
<evidence type="ECO:0000256" key="3">
    <source>
        <dbReference type="ARBA" id="ARBA00022723"/>
    </source>
</evidence>
<evidence type="ECO:0000256" key="1">
    <source>
        <dbReference type="ARBA" id="ARBA00004141"/>
    </source>
</evidence>
<protein>
    <submittedName>
        <fullName evidence="8">Putative P-type ATPase</fullName>
    </submittedName>
</protein>
<dbReference type="PANTHER" id="PTHR45630:SF8">
    <property type="entry name" value="CATION-TRANSPORTING ATPASE"/>
    <property type="match status" value="1"/>
</dbReference>
<evidence type="ECO:0000313" key="9">
    <source>
        <dbReference type="Proteomes" id="UP000324800"/>
    </source>
</evidence>
<comment type="subcellular location">
    <subcellularLocation>
        <location evidence="1">Membrane</location>
        <topology evidence="1">Multi-pass membrane protein</topology>
    </subcellularLocation>
</comment>
<dbReference type="InterPro" id="IPR023299">
    <property type="entry name" value="ATPase_P-typ_cyto_dom_N"/>
</dbReference>
<dbReference type="GO" id="GO:0019829">
    <property type="term" value="F:ATPase-coupled monoatomic cation transmembrane transporter activity"/>
    <property type="evidence" value="ECO:0007669"/>
    <property type="project" value="TreeGrafter"/>
</dbReference>
<dbReference type="SUPFAM" id="SSF81660">
    <property type="entry name" value="Metal cation-transporting ATPase, ATP-binding domain N"/>
    <property type="match status" value="1"/>
</dbReference>
<dbReference type="Gene3D" id="3.40.50.1000">
    <property type="entry name" value="HAD superfamily/HAD-like"/>
    <property type="match status" value="1"/>
</dbReference>
<feature type="non-terminal residue" evidence="8">
    <location>
        <position position="307"/>
    </location>
</feature>
<dbReference type="Gene3D" id="3.40.1110.10">
    <property type="entry name" value="Calcium-transporting ATPase, cytoplasmic domain N"/>
    <property type="match status" value="1"/>
</dbReference>
<gene>
    <name evidence="8" type="ORF">EZS28_039194</name>
</gene>
<keyword evidence="6" id="KW-0460">Magnesium</keyword>
<dbReference type="GO" id="GO:0046872">
    <property type="term" value="F:metal ion binding"/>
    <property type="evidence" value="ECO:0007669"/>
    <property type="project" value="UniProtKB-KW"/>
</dbReference>
<keyword evidence="7" id="KW-1278">Translocase</keyword>
<dbReference type="GO" id="GO:0016020">
    <property type="term" value="C:membrane"/>
    <property type="evidence" value="ECO:0007669"/>
    <property type="project" value="UniProtKB-SubCell"/>
</dbReference>
<evidence type="ECO:0000256" key="2">
    <source>
        <dbReference type="ARBA" id="ARBA00022553"/>
    </source>
</evidence>
<dbReference type="Proteomes" id="UP000324800">
    <property type="component" value="Unassembled WGS sequence"/>
</dbReference>
<dbReference type="GO" id="GO:0140358">
    <property type="term" value="F:P-type transmembrane transporter activity"/>
    <property type="evidence" value="ECO:0007669"/>
    <property type="project" value="InterPro"/>
</dbReference>
<dbReference type="InterPro" id="IPR006544">
    <property type="entry name" value="P-type_TPase_V"/>
</dbReference>
<keyword evidence="4" id="KW-0547">Nucleotide-binding</keyword>
<proteinExistence type="predicted"/>
<keyword evidence="5" id="KW-0067">ATP-binding</keyword>
<evidence type="ECO:0000313" key="8">
    <source>
        <dbReference type="EMBL" id="KAA6365279.1"/>
    </source>
</evidence>
<comment type="caution">
    <text evidence="8">The sequence shown here is derived from an EMBL/GenBank/DDBJ whole genome shotgun (WGS) entry which is preliminary data.</text>
</comment>
<dbReference type="AlphaFoldDB" id="A0A5J4U4K3"/>
<keyword evidence="3" id="KW-0479">Metal-binding</keyword>
<organism evidence="8 9">
    <name type="scientific">Streblomastix strix</name>
    <dbReference type="NCBI Taxonomy" id="222440"/>
    <lineage>
        <taxon>Eukaryota</taxon>
        <taxon>Metamonada</taxon>
        <taxon>Preaxostyla</taxon>
        <taxon>Oxymonadida</taxon>
        <taxon>Streblomastigidae</taxon>
        <taxon>Streblomastix</taxon>
    </lineage>
</organism>
<name>A0A5J4U4K3_9EUKA</name>
<accession>A0A5J4U4K3</accession>
<sequence length="307" mass="35116">MHTSNQQSSSISNQDNSNQFYQSSLASSSYQSQTHDLISDISYKSTQYLDIYTKGAPEIIKQFCVPETIPSEYDQILQNYTKQGLRIIAFAHKQIPLLPYETIDSIQRNECESELQFLGFLVLVNKLRPASKEVIKRLTDANVQCMMVTGDNILTAVNTARNCGIIPVPANQNLIEGVSSVKQKQNTQQNYHNQADINMDNYQQLESEQISNSETRSADFDFERQYPVFLGDIDSDGEVEWRCDIYPDWILDPVTLFPKYSPIGLKQQQYNNLIQNTNTIEVYNPFKSWKGGPWGILHFRGGFKLPE</sequence>
<dbReference type="InterPro" id="IPR036412">
    <property type="entry name" value="HAD-like_sf"/>
</dbReference>
<evidence type="ECO:0000256" key="6">
    <source>
        <dbReference type="ARBA" id="ARBA00022842"/>
    </source>
</evidence>
<evidence type="ECO:0000256" key="7">
    <source>
        <dbReference type="ARBA" id="ARBA00022967"/>
    </source>
</evidence>